<evidence type="ECO:0000313" key="2">
    <source>
        <dbReference type="EMBL" id="GEP56558.1"/>
    </source>
</evidence>
<feature type="compositionally biased region" description="Basic and acidic residues" evidence="1">
    <location>
        <begin position="1"/>
        <end position="12"/>
    </location>
</feature>
<evidence type="ECO:0000313" key="3">
    <source>
        <dbReference type="Proteomes" id="UP000321058"/>
    </source>
</evidence>
<dbReference type="RefSeq" id="WP_147150637.1">
    <property type="nucleotide sequence ID" value="NZ_BKAJ01000066.1"/>
</dbReference>
<dbReference type="EMBL" id="BKAJ01000066">
    <property type="protein sequence ID" value="GEP56558.1"/>
    <property type="molecule type" value="Genomic_DNA"/>
</dbReference>
<reference evidence="2 3" key="1">
    <citation type="submission" date="2019-07" db="EMBL/GenBank/DDBJ databases">
        <title>Whole genome shotgun sequence of Reyranella soli NBRC 108950.</title>
        <authorList>
            <person name="Hosoyama A."/>
            <person name="Uohara A."/>
            <person name="Ohji S."/>
            <person name="Ichikawa N."/>
        </authorList>
    </citation>
    <scope>NUCLEOTIDE SEQUENCE [LARGE SCALE GENOMIC DNA]</scope>
    <source>
        <strain evidence="2 3">NBRC 108950</strain>
    </source>
</reference>
<evidence type="ECO:0000256" key="1">
    <source>
        <dbReference type="SAM" id="MobiDB-lite"/>
    </source>
</evidence>
<organism evidence="2 3">
    <name type="scientific">Reyranella soli</name>
    <dbReference type="NCBI Taxonomy" id="1230389"/>
    <lineage>
        <taxon>Bacteria</taxon>
        <taxon>Pseudomonadati</taxon>
        <taxon>Pseudomonadota</taxon>
        <taxon>Alphaproteobacteria</taxon>
        <taxon>Hyphomicrobiales</taxon>
        <taxon>Reyranellaceae</taxon>
        <taxon>Reyranella</taxon>
    </lineage>
</organism>
<comment type="caution">
    <text evidence="2">The sequence shown here is derived from an EMBL/GenBank/DDBJ whole genome shotgun (WGS) entry which is preliminary data.</text>
</comment>
<proteinExistence type="predicted"/>
<gene>
    <name evidence="2" type="ORF">RSO01_37240</name>
</gene>
<dbReference type="Proteomes" id="UP000321058">
    <property type="component" value="Unassembled WGS sequence"/>
</dbReference>
<accession>A0A512NC79</accession>
<feature type="region of interest" description="Disordered" evidence="1">
    <location>
        <begin position="1"/>
        <end position="21"/>
    </location>
</feature>
<dbReference type="OrthoDB" id="259382at2"/>
<protein>
    <recommendedName>
        <fullName evidence="4">Glycosyl transferase</fullName>
    </recommendedName>
</protein>
<keyword evidence="3" id="KW-1185">Reference proteome</keyword>
<evidence type="ECO:0008006" key="4">
    <source>
        <dbReference type="Google" id="ProtNLM"/>
    </source>
</evidence>
<sequence>MSKLPEQREKRATSQQIPPNRPLNELVRRSYILTYTEDVTPLFSALAEEKLNPETLRASYSETELTFPRAIRTFLSHRAAWQRATEQEGYTLICESDYVPCRGVGAFPSFWPLSDPMGWGYLYAGSPRLLALVGERRYLRAHCSPLVSYVVNPAIARILCNFFQSEIYRLGTKAYFPFDAHLQWSVMGAGGNAFIPMRNYGEHGGFPNPEHAVFGLPRAGQHRADNLATRLHFLPQYSRGSIFRYLGVRAYARLLGIGRLLANKWVLSTNAYHNGLLDQVEMHTVGVKRLLPSTRQDVATG</sequence>
<dbReference type="AlphaFoldDB" id="A0A512NC79"/>
<name>A0A512NC79_9HYPH</name>